<gene>
    <name evidence="1" type="ORF">SAMN04490355_108315</name>
</gene>
<proteinExistence type="predicted"/>
<evidence type="ECO:0000313" key="2">
    <source>
        <dbReference type="Proteomes" id="UP000199520"/>
    </source>
</evidence>
<dbReference type="Proteomes" id="UP000199520">
    <property type="component" value="Unassembled WGS sequence"/>
</dbReference>
<dbReference type="EMBL" id="FOTS01000083">
    <property type="protein sequence ID" value="SFM35044.1"/>
    <property type="molecule type" value="Genomic_DNA"/>
</dbReference>
<sequence>MGTFALDITLQDIERNAIVAGIPAREINEFLDML</sequence>
<reference evidence="2" key="1">
    <citation type="submission" date="2016-10" db="EMBL/GenBank/DDBJ databases">
        <authorList>
            <person name="Varghese N."/>
            <person name="Submissions S."/>
        </authorList>
    </citation>
    <scope>NUCLEOTIDE SEQUENCE [LARGE SCALE GENOMIC DNA]</scope>
    <source>
        <strain evidence="2">DSM 13327</strain>
    </source>
</reference>
<keyword evidence="2" id="KW-1185">Reference proteome</keyword>
<name>A0A1I4Q4T1_9FIRM</name>
<protein>
    <submittedName>
        <fullName evidence="1">Uncharacterized protein</fullName>
    </submittedName>
</protein>
<evidence type="ECO:0000313" key="1">
    <source>
        <dbReference type="EMBL" id="SFM35044.1"/>
    </source>
</evidence>
<organism evidence="1 2">
    <name type="scientific">Pelosinus propionicus DSM 13327</name>
    <dbReference type="NCBI Taxonomy" id="1123291"/>
    <lineage>
        <taxon>Bacteria</taxon>
        <taxon>Bacillati</taxon>
        <taxon>Bacillota</taxon>
        <taxon>Negativicutes</taxon>
        <taxon>Selenomonadales</taxon>
        <taxon>Sporomusaceae</taxon>
        <taxon>Pelosinus</taxon>
    </lineage>
</organism>
<accession>A0A1I4Q4T1</accession>
<dbReference type="AlphaFoldDB" id="A0A1I4Q4T1"/>